<comment type="caution">
    <text evidence="2">The sequence shown here is derived from an EMBL/GenBank/DDBJ whole genome shotgun (WGS) entry which is preliminary data.</text>
</comment>
<evidence type="ECO:0000313" key="2">
    <source>
        <dbReference type="EMBL" id="KAF6026303.1"/>
    </source>
</evidence>
<name>A0A7J7JKF7_BUGNE</name>
<accession>A0A7J7JKF7</accession>
<dbReference type="EMBL" id="VXIV02002305">
    <property type="protein sequence ID" value="KAF6026303.1"/>
    <property type="molecule type" value="Genomic_DNA"/>
</dbReference>
<proteinExistence type="predicted"/>
<dbReference type="InterPro" id="IPR016186">
    <property type="entry name" value="C-type_lectin-like/link_sf"/>
</dbReference>
<evidence type="ECO:0000313" key="3">
    <source>
        <dbReference type="Proteomes" id="UP000593567"/>
    </source>
</evidence>
<dbReference type="OrthoDB" id="418245at2759"/>
<dbReference type="SUPFAM" id="SSF56436">
    <property type="entry name" value="C-type lectin-like"/>
    <property type="match status" value="1"/>
</dbReference>
<keyword evidence="3" id="KW-1185">Reference proteome</keyword>
<gene>
    <name evidence="2" type="ORF">EB796_015390</name>
</gene>
<dbReference type="Gene3D" id="3.10.100.10">
    <property type="entry name" value="Mannose-Binding Protein A, subunit A"/>
    <property type="match status" value="1"/>
</dbReference>
<sequence>MLAVLFHGYPVWLGGRKNYNHVWEWHKRGTKTPIEYSDWYERQPDIFHGGHACLRVYGHSYDTNVKEQVQWDDAPCARKEFFICETYPNA</sequence>
<organism evidence="2 3">
    <name type="scientific">Bugula neritina</name>
    <name type="common">Brown bryozoan</name>
    <name type="synonym">Sertularia neritina</name>
    <dbReference type="NCBI Taxonomy" id="10212"/>
    <lineage>
        <taxon>Eukaryota</taxon>
        <taxon>Metazoa</taxon>
        <taxon>Spiralia</taxon>
        <taxon>Lophotrochozoa</taxon>
        <taxon>Bryozoa</taxon>
        <taxon>Gymnolaemata</taxon>
        <taxon>Cheilostomatida</taxon>
        <taxon>Flustrina</taxon>
        <taxon>Buguloidea</taxon>
        <taxon>Bugulidae</taxon>
        <taxon>Bugula</taxon>
    </lineage>
</organism>
<protein>
    <recommendedName>
        <fullName evidence="1">C-type lectin domain-containing protein</fullName>
    </recommendedName>
</protein>
<dbReference type="CDD" id="cd00037">
    <property type="entry name" value="CLECT"/>
    <property type="match status" value="1"/>
</dbReference>
<dbReference type="InterPro" id="IPR016187">
    <property type="entry name" value="CTDL_fold"/>
</dbReference>
<reference evidence="2" key="1">
    <citation type="submission" date="2020-06" db="EMBL/GenBank/DDBJ databases">
        <title>Draft genome of Bugula neritina, a colonial animal packing powerful symbionts and potential medicines.</title>
        <authorList>
            <person name="Rayko M."/>
        </authorList>
    </citation>
    <scope>NUCLEOTIDE SEQUENCE [LARGE SCALE GENOMIC DNA]</scope>
    <source>
        <strain evidence="2">Kwan_BN1</strain>
    </source>
</reference>
<evidence type="ECO:0000259" key="1">
    <source>
        <dbReference type="PROSITE" id="PS50041"/>
    </source>
</evidence>
<dbReference type="InterPro" id="IPR001304">
    <property type="entry name" value="C-type_lectin-like"/>
</dbReference>
<dbReference type="AlphaFoldDB" id="A0A7J7JKF7"/>
<dbReference type="PROSITE" id="PS50041">
    <property type="entry name" value="C_TYPE_LECTIN_2"/>
    <property type="match status" value="1"/>
</dbReference>
<dbReference type="Proteomes" id="UP000593567">
    <property type="component" value="Unassembled WGS sequence"/>
</dbReference>
<dbReference type="Pfam" id="PF00059">
    <property type="entry name" value="Lectin_C"/>
    <property type="match status" value="1"/>
</dbReference>
<feature type="domain" description="C-type lectin" evidence="1">
    <location>
        <begin position="11"/>
        <end position="85"/>
    </location>
</feature>